<dbReference type="Gene3D" id="1.20.140.10">
    <property type="entry name" value="Butyryl-CoA Dehydrogenase, subunit A, domain 3"/>
    <property type="match status" value="1"/>
</dbReference>
<dbReference type="GO" id="GO:0050660">
    <property type="term" value="F:flavin adenine dinucleotide binding"/>
    <property type="evidence" value="ECO:0007669"/>
    <property type="project" value="InterPro"/>
</dbReference>
<proteinExistence type="inferred from homology"/>
<evidence type="ECO:0000313" key="9">
    <source>
        <dbReference type="Proteomes" id="UP000218067"/>
    </source>
</evidence>
<name>A0A1B4Y5E5_MYCUL</name>
<dbReference type="PANTHER" id="PTHR43884">
    <property type="entry name" value="ACYL-COA DEHYDROGENASE"/>
    <property type="match status" value="1"/>
</dbReference>
<evidence type="ECO:0000256" key="5">
    <source>
        <dbReference type="ARBA" id="ARBA00023002"/>
    </source>
</evidence>
<comment type="similarity">
    <text evidence="2">Belongs to the acyl-CoA dehydrogenase family.</text>
</comment>
<feature type="domain" description="Acyl-CoA dehydrogenase/oxidase N-terminal" evidence="7">
    <location>
        <begin position="9"/>
        <end position="109"/>
    </location>
</feature>
<dbReference type="Pfam" id="PF02771">
    <property type="entry name" value="Acyl-CoA_dh_N"/>
    <property type="match status" value="1"/>
</dbReference>
<dbReference type="InterPro" id="IPR036250">
    <property type="entry name" value="AcylCo_DH-like_C"/>
</dbReference>
<dbReference type="GeneID" id="93437810"/>
<evidence type="ECO:0000256" key="3">
    <source>
        <dbReference type="ARBA" id="ARBA00022630"/>
    </source>
</evidence>
<reference evidence="8 9" key="1">
    <citation type="submission" date="2016-08" db="EMBL/GenBank/DDBJ databases">
        <title>Complete genome sequence of Mycobacterium shinshuense, a subspecies of M. ulcerans.</title>
        <authorList>
            <person name="Yoshida M."/>
            <person name="Ogura Y."/>
            <person name="Hayashi T."/>
            <person name="Hoshino Y."/>
        </authorList>
    </citation>
    <scope>NUCLEOTIDE SEQUENCE [LARGE SCALE GENOMIC DNA]</scope>
    <source>
        <strain evidence="9">ATCC 33728</strain>
    </source>
</reference>
<keyword evidence="4" id="KW-0274">FAD</keyword>
<dbReference type="GO" id="GO:0003995">
    <property type="term" value="F:acyl-CoA dehydrogenase activity"/>
    <property type="evidence" value="ECO:0007669"/>
    <property type="project" value="TreeGrafter"/>
</dbReference>
<dbReference type="SUPFAM" id="SSF56645">
    <property type="entry name" value="Acyl-CoA dehydrogenase NM domain-like"/>
    <property type="match status" value="1"/>
</dbReference>
<evidence type="ECO:0000256" key="2">
    <source>
        <dbReference type="ARBA" id="ARBA00009347"/>
    </source>
</evidence>
<dbReference type="Gene3D" id="1.10.540.10">
    <property type="entry name" value="Acyl-CoA dehydrogenase/oxidase, N-terminal domain"/>
    <property type="match status" value="1"/>
</dbReference>
<evidence type="ECO:0000259" key="7">
    <source>
        <dbReference type="Pfam" id="PF02771"/>
    </source>
</evidence>
<dbReference type="InterPro" id="IPR009075">
    <property type="entry name" value="AcylCo_DH/oxidase_C"/>
</dbReference>
<evidence type="ECO:0000313" key="8">
    <source>
        <dbReference type="EMBL" id="BAV42268.1"/>
    </source>
</evidence>
<dbReference type="InterPro" id="IPR037069">
    <property type="entry name" value="AcylCoA_DH/ox_N_sf"/>
</dbReference>
<keyword evidence="5" id="KW-0560">Oxidoreductase</keyword>
<accession>A0A1B4Y5E5</accession>
<dbReference type="PANTHER" id="PTHR43884:SF20">
    <property type="entry name" value="ACYL-COA DEHYDROGENASE FADE28"/>
    <property type="match status" value="1"/>
</dbReference>
<dbReference type="AlphaFoldDB" id="A0A1B4Y5E5"/>
<protein>
    <submittedName>
        <fullName evidence="8">Acyl-CoA dehydrogenase</fullName>
    </submittedName>
</protein>
<dbReference type="InterPro" id="IPR009100">
    <property type="entry name" value="AcylCoA_DH/oxidase_NM_dom_sf"/>
</dbReference>
<dbReference type="RefSeq" id="WP_096371188.1">
    <property type="nucleotide sequence ID" value="NZ_AP017624.1"/>
</dbReference>
<evidence type="ECO:0000256" key="4">
    <source>
        <dbReference type="ARBA" id="ARBA00022827"/>
    </source>
</evidence>
<evidence type="ECO:0000259" key="6">
    <source>
        <dbReference type="Pfam" id="PF00441"/>
    </source>
</evidence>
<comment type="cofactor">
    <cofactor evidence="1">
        <name>FAD</name>
        <dbReference type="ChEBI" id="CHEBI:57692"/>
    </cofactor>
</comment>
<dbReference type="InterPro" id="IPR013786">
    <property type="entry name" value="AcylCoA_DH/ox_N"/>
</dbReference>
<dbReference type="SUPFAM" id="SSF47203">
    <property type="entry name" value="Acyl-CoA dehydrogenase C-terminal domain-like"/>
    <property type="match status" value="1"/>
</dbReference>
<dbReference type="Pfam" id="PF00441">
    <property type="entry name" value="Acyl-CoA_dh_1"/>
    <property type="match status" value="1"/>
</dbReference>
<organism evidence="8 9">
    <name type="scientific">Mycobacterium ulcerans subsp. shinshuense</name>
    <dbReference type="NCBI Taxonomy" id="1124626"/>
    <lineage>
        <taxon>Bacteria</taxon>
        <taxon>Bacillati</taxon>
        <taxon>Actinomycetota</taxon>
        <taxon>Actinomycetes</taxon>
        <taxon>Mycobacteriales</taxon>
        <taxon>Mycobacteriaceae</taxon>
        <taxon>Mycobacterium</taxon>
        <taxon>Mycobacterium ulcerans group</taxon>
    </lineage>
</organism>
<keyword evidence="3" id="KW-0285">Flavoprotein</keyword>
<dbReference type="EMBL" id="AP017624">
    <property type="protein sequence ID" value="BAV42268.1"/>
    <property type="molecule type" value="Genomic_DNA"/>
</dbReference>
<dbReference type="Proteomes" id="UP000218067">
    <property type="component" value="Chromosome"/>
</dbReference>
<gene>
    <name evidence="8" type="primary">fadE18_1</name>
    <name evidence="8" type="ORF">SHTP_3220</name>
</gene>
<sequence>MSTGDLLYSDTEEALRASVGQLFAERCPPESVVAAYDSPPADFAKLWRTLAAELGVAGLLVPESLGGAGASAREAAVVMEEVGRAVASVPFLSSAVLATVALLHSGETETLSELAQGELTAALVVPLATAPGDPVAGVSRGSAGLSGRVCGVAGAREADVLVVPVAGADGVELHTVRANAPGVEIVPLLAFDMTRPLADVVFSGAASAPVGLGSAEAALAEALQTGAALLASEQLGIAQWCFDTTLAYTKQRKQFGRATGSYQAIKHRLADLWLEVGSARAAARYGADTCARGDEDAAIAAAIAAAYCGDVAVHAAEECVQLHGGIGMTWDYPAHLYLKRAKSDQLALGTAYRHRGRLAKLVNLPVS</sequence>
<feature type="domain" description="Acyl-CoA dehydrogenase/oxidase C-terminal" evidence="6">
    <location>
        <begin position="220"/>
        <end position="360"/>
    </location>
</feature>
<evidence type="ECO:0000256" key="1">
    <source>
        <dbReference type="ARBA" id="ARBA00001974"/>
    </source>
</evidence>